<keyword evidence="3" id="KW-0732">Signal</keyword>
<dbReference type="STRING" id="502780.C1G9Z2"/>
<dbReference type="RefSeq" id="XP_010759312.1">
    <property type="nucleotide sequence ID" value="XM_010761010.1"/>
</dbReference>
<dbReference type="GeneID" id="22583272"/>
<evidence type="ECO:0000256" key="3">
    <source>
        <dbReference type="SAM" id="SignalP"/>
    </source>
</evidence>
<keyword evidence="2" id="KW-0472">Membrane</keyword>
<dbReference type="KEGG" id="pbn:PADG_04078"/>
<evidence type="ECO:0000256" key="1">
    <source>
        <dbReference type="SAM" id="MobiDB-lite"/>
    </source>
</evidence>
<feature type="chain" id="PRO_5002909783" evidence="3">
    <location>
        <begin position="20"/>
        <end position="895"/>
    </location>
</feature>
<dbReference type="VEuPathDB" id="FungiDB:PADG_04078"/>
<evidence type="ECO:0000313" key="5">
    <source>
        <dbReference type="Proteomes" id="UP000001628"/>
    </source>
</evidence>
<accession>C1G9Z2</accession>
<evidence type="ECO:0000313" key="4">
    <source>
        <dbReference type="EMBL" id="EEH47994.2"/>
    </source>
</evidence>
<dbReference type="AlphaFoldDB" id="C1G9Z2"/>
<feature type="region of interest" description="Disordered" evidence="1">
    <location>
        <begin position="538"/>
        <end position="579"/>
    </location>
</feature>
<feature type="region of interest" description="Disordered" evidence="1">
    <location>
        <begin position="468"/>
        <end position="490"/>
    </location>
</feature>
<dbReference type="OMA" id="EFYMYST"/>
<evidence type="ECO:0000256" key="2">
    <source>
        <dbReference type="SAM" id="Phobius"/>
    </source>
</evidence>
<sequence length="895" mass="99432">MESPPKILMFCIILPFIYEFLLLSPSPLSTPCLGAIRNITQYQVHQFHGRSPYEAPENPPHGYVAPVRRAEDSVNADGYVQEYDARGHPINPSSKALARQLRRAKNDILSTMGIVVSGEDGNLGISKERQHMSLLSTENDYGLAMATLDQVFMFCSSWWTTSLAARIQTFKKYTHVPFMQIIHLERNELGLFSFYCGGLPTWTASFVISVCRNHFLEPALEYLHGKVLASFDNDTYKSSARVIFMGLHSSFNFALLILLGQAHLFSLLQTLHILPAWAAPSLRSLLPFSHTSLIQLPSLPSTFSAYAIGNFGINLLTSPFTGVYMYVYLRPLVESRIYRILRRRLPKPDRPDNLSLRVAAENDLIEWTVPSLGGRSDEEYHRSDLTISEELKYELRVFRYWVLGLLGFHVEERSAELLRRSSTSRSIQHHLEQINRDLDASTAPMVEHLYHPEDELLMSSMHARVEQQLSGHVEGGRPRTPTPDASTQQQFDTNQILSSDEQRMSQSPLQLAADYFDGDSQSQGRTAMEETFRIDTSLSPQLHGPHPDEFHHHHHRHSCSNTLFSHPSTPESSPLPSPRVRASLVHQNSDVITMQLELLRSNHGSPAQTRTNQENTSTTIVPLSTGIAQETELTASEIDRTANELLDSILSNRGPGVLHPDQPPDHNILPQTDDLEEVAQFNSISNSRLFENFEEAQYAASLPPAATTAATEHPPSHEPSEVPASSQPTHQAEPATATIGDVNRSLSHPISTQPPHRSRSERFLLPDHRVTILSSLPVDSLSSHLAFLLGSLIFYPLESMYLRNLATQYLASPHLLAVLPIGSPAPSTATILGLRTDVRSVTALCGGGSRADMLAYLGKMGLAMGMQALVSAVAWGMGTALTVLVGTRKFGWGDL</sequence>
<feature type="compositionally biased region" description="Low complexity" evidence="1">
    <location>
        <begin position="703"/>
        <end position="713"/>
    </location>
</feature>
<keyword evidence="2" id="KW-0812">Transmembrane</keyword>
<dbReference type="InParanoid" id="C1G9Z2"/>
<dbReference type="EMBL" id="KN275960">
    <property type="protein sequence ID" value="EEH47994.2"/>
    <property type="molecule type" value="Genomic_DNA"/>
</dbReference>
<organism evidence="4 5">
    <name type="scientific">Paracoccidioides brasiliensis (strain Pb18)</name>
    <dbReference type="NCBI Taxonomy" id="502780"/>
    <lineage>
        <taxon>Eukaryota</taxon>
        <taxon>Fungi</taxon>
        <taxon>Dikarya</taxon>
        <taxon>Ascomycota</taxon>
        <taxon>Pezizomycotina</taxon>
        <taxon>Eurotiomycetes</taxon>
        <taxon>Eurotiomycetidae</taxon>
        <taxon>Onygenales</taxon>
        <taxon>Ajellomycetaceae</taxon>
        <taxon>Paracoccidioides</taxon>
    </lineage>
</organism>
<dbReference type="HOGENOM" id="CLU_370030_0_0_1"/>
<dbReference type="eggNOG" id="ENOG502SQ74">
    <property type="taxonomic scope" value="Eukaryota"/>
</dbReference>
<dbReference type="Proteomes" id="UP000001628">
    <property type="component" value="Unassembled WGS sequence"/>
</dbReference>
<keyword evidence="2" id="KW-1133">Transmembrane helix</keyword>
<feature type="compositionally biased region" description="Low complexity" evidence="1">
    <location>
        <begin position="565"/>
        <end position="574"/>
    </location>
</feature>
<protein>
    <submittedName>
        <fullName evidence="4">Uncharacterized protein</fullName>
    </submittedName>
</protein>
<reference evidence="4 5" key="1">
    <citation type="journal article" date="2011" name="PLoS Genet.">
        <title>Comparative genomic analysis of human fungal pathogens causing paracoccidioidomycosis.</title>
        <authorList>
            <person name="Desjardins C.A."/>
            <person name="Champion M.D."/>
            <person name="Holder J.W."/>
            <person name="Muszewska A."/>
            <person name="Goldberg J."/>
            <person name="Bailao A.M."/>
            <person name="Brigido M.M."/>
            <person name="Ferreira M.E."/>
            <person name="Garcia A.M."/>
            <person name="Grynberg M."/>
            <person name="Gujja S."/>
            <person name="Heiman D.I."/>
            <person name="Henn M.R."/>
            <person name="Kodira C.D."/>
            <person name="Leon-Narvaez H."/>
            <person name="Longo L.V."/>
            <person name="Ma L.J."/>
            <person name="Malavazi I."/>
            <person name="Matsuo A.L."/>
            <person name="Morais F.V."/>
            <person name="Pereira M."/>
            <person name="Rodriguez-Brito S."/>
            <person name="Sakthikumar S."/>
            <person name="Salem-Izacc S.M."/>
            <person name="Sykes S.M."/>
            <person name="Teixeira M.M."/>
            <person name="Vallejo M.C."/>
            <person name="Walter M.E."/>
            <person name="Yandava C."/>
            <person name="Young S."/>
            <person name="Zeng Q."/>
            <person name="Zucker J."/>
            <person name="Felipe M.S."/>
            <person name="Goldman G.H."/>
            <person name="Haas B.J."/>
            <person name="McEwen J.G."/>
            <person name="Nino-Vega G."/>
            <person name="Puccia R."/>
            <person name="San-Blas G."/>
            <person name="Soares C.M."/>
            <person name="Birren B.W."/>
            <person name="Cuomo C.A."/>
        </authorList>
    </citation>
    <scope>NUCLEOTIDE SEQUENCE [LARGE SCALE GENOMIC DNA]</scope>
    <source>
        <strain evidence="4 5">Pb18</strain>
    </source>
</reference>
<gene>
    <name evidence="4" type="ORF">PADG_04078</name>
</gene>
<name>C1G9Z2_PARBD</name>
<keyword evidence="5" id="KW-1185">Reference proteome</keyword>
<feature type="transmembrane region" description="Helical" evidence="2">
    <location>
        <begin position="862"/>
        <end position="885"/>
    </location>
</feature>
<proteinExistence type="predicted"/>
<feature type="compositionally biased region" description="Polar residues" evidence="1">
    <location>
        <begin position="744"/>
        <end position="755"/>
    </location>
</feature>
<dbReference type="OrthoDB" id="5383784at2759"/>
<feature type="region of interest" description="Disordered" evidence="1">
    <location>
        <begin position="703"/>
        <end position="762"/>
    </location>
</feature>
<feature type="signal peptide" evidence="3">
    <location>
        <begin position="1"/>
        <end position="19"/>
    </location>
</feature>